<organism evidence="6 7">
    <name type="scientific">Pelagibacterium lentulum</name>
    <dbReference type="NCBI Taxonomy" id="2029865"/>
    <lineage>
        <taxon>Bacteria</taxon>
        <taxon>Pseudomonadati</taxon>
        <taxon>Pseudomonadota</taxon>
        <taxon>Alphaproteobacteria</taxon>
        <taxon>Hyphomicrobiales</taxon>
        <taxon>Devosiaceae</taxon>
        <taxon>Pelagibacterium</taxon>
    </lineage>
</organism>
<dbReference type="Gene3D" id="1.20.1330.10">
    <property type="entry name" value="f41 fragment of flagellin, N-terminal domain"/>
    <property type="match status" value="1"/>
</dbReference>
<dbReference type="Pfam" id="PF00669">
    <property type="entry name" value="Flagellin_N"/>
    <property type="match status" value="1"/>
</dbReference>
<dbReference type="GO" id="GO:0005576">
    <property type="term" value="C:extracellular region"/>
    <property type="evidence" value="ECO:0007669"/>
    <property type="project" value="UniProtKB-SubCell"/>
</dbReference>
<name>A0A916RBB3_9HYPH</name>
<dbReference type="RefSeq" id="WP_127073848.1">
    <property type="nucleotide sequence ID" value="NZ_BMKB01000002.1"/>
</dbReference>
<dbReference type="Proteomes" id="UP000596977">
    <property type="component" value="Unassembled WGS sequence"/>
</dbReference>
<reference evidence="6 7" key="1">
    <citation type="journal article" date="2014" name="Int. J. Syst. Evol. Microbiol.">
        <title>Complete genome sequence of Corynebacterium casei LMG S-19264T (=DSM 44701T), isolated from a smear-ripened cheese.</title>
        <authorList>
            <consortium name="US DOE Joint Genome Institute (JGI-PGF)"/>
            <person name="Walter F."/>
            <person name="Albersmeier A."/>
            <person name="Kalinowski J."/>
            <person name="Ruckert C."/>
        </authorList>
    </citation>
    <scope>NUCLEOTIDE SEQUENCE [LARGE SCALE GENOMIC DNA]</scope>
    <source>
        <strain evidence="6 7">CGMCC 1.15896</strain>
    </source>
</reference>
<proteinExistence type="inferred from homology"/>
<dbReference type="PANTHER" id="PTHR42792">
    <property type="entry name" value="FLAGELLIN"/>
    <property type="match status" value="1"/>
</dbReference>
<evidence type="ECO:0000256" key="1">
    <source>
        <dbReference type="ARBA" id="ARBA00004365"/>
    </source>
</evidence>
<comment type="subcellular location">
    <subcellularLocation>
        <location evidence="1">Bacterial flagellum</location>
    </subcellularLocation>
    <subcellularLocation>
        <location evidence="2">Secreted</location>
    </subcellularLocation>
</comment>
<dbReference type="GO" id="GO:0005198">
    <property type="term" value="F:structural molecule activity"/>
    <property type="evidence" value="ECO:0007669"/>
    <property type="project" value="InterPro"/>
</dbReference>
<keyword evidence="7" id="KW-1185">Reference proteome</keyword>
<comment type="similarity">
    <text evidence="3">Belongs to the bacterial flagellin family.</text>
</comment>
<evidence type="ECO:0000259" key="5">
    <source>
        <dbReference type="Pfam" id="PF00669"/>
    </source>
</evidence>
<dbReference type="PANTHER" id="PTHR42792:SF1">
    <property type="entry name" value="FLAGELLAR HOOK-ASSOCIATED PROTEIN 3"/>
    <property type="match status" value="1"/>
</dbReference>
<sequence length="506" mass="54875">MNINSKSLYPISSNVRMLGNMQKQLDGLINQLGTGKRYGNLADMGSARLHALNLHARLGKVQGYQANAQTVQTRIDFHVNALERLSEIESETRRLAIPSAYGTDGVNMTVIEQQSRSLFNEVIDLLNTEINGQYIFAGNKSDTKPVPDFKDLMDATAPDGYRAVLNEYKQAHEVDNLGRMTVAAGADSATLAGSPYADFGIQLVGATASDSIAVTGDAATGYTFTVDQGAVEVGDSVTITVSLPQDPNKTYTIKLRATEETPAGLGQFTIGDPDSIGEALEKSIDVFAKGELAAATVEQATNAFFTSDPDAGVQRVDLGAPAYYMDVDYDDTIRWYNGQTSDVPRQSMVGQVDEATRVAFGVQGNEHGLAELMRGLSMMVVGDFKLAPDSNDPVVKAQNEQKNAATIARYESIADKVRYRLSDAHNNMPGSIEVITMELALSSVTLKNVGERHAHFEAQLENLLFDVEEAPTEEVAMQILTLTTRMEASYQVTSMVNRLSLVNFLS</sequence>
<feature type="domain" description="Flagellin N-terminal" evidence="5">
    <location>
        <begin position="12"/>
        <end position="140"/>
    </location>
</feature>
<evidence type="ECO:0000256" key="2">
    <source>
        <dbReference type="ARBA" id="ARBA00004613"/>
    </source>
</evidence>
<dbReference type="SUPFAM" id="SSF64518">
    <property type="entry name" value="Phase 1 flagellin"/>
    <property type="match status" value="1"/>
</dbReference>
<dbReference type="InterPro" id="IPR001492">
    <property type="entry name" value="Flagellin"/>
</dbReference>
<comment type="caution">
    <text evidence="6">The sequence shown here is derived from an EMBL/GenBank/DDBJ whole genome shotgun (WGS) entry which is preliminary data.</text>
</comment>
<evidence type="ECO:0000313" key="6">
    <source>
        <dbReference type="EMBL" id="GGA47583.1"/>
    </source>
</evidence>
<protein>
    <recommendedName>
        <fullName evidence="5">Flagellin N-terminal domain-containing protein</fullName>
    </recommendedName>
</protein>
<dbReference type="InterPro" id="IPR001029">
    <property type="entry name" value="Flagellin_N"/>
</dbReference>
<dbReference type="AlphaFoldDB" id="A0A916RBB3"/>
<dbReference type="EMBL" id="BMKB01000002">
    <property type="protein sequence ID" value="GGA47583.1"/>
    <property type="molecule type" value="Genomic_DNA"/>
</dbReference>
<keyword evidence="4" id="KW-0975">Bacterial flagellum</keyword>
<evidence type="ECO:0000256" key="3">
    <source>
        <dbReference type="ARBA" id="ARBA00005709"/>
    </source>
</evidence>
<evidence type="ECO:0000313" key="7">
    <source>
        <dbReference type="Proteomes" id="UP000596977"/>
    </source>
</evidence>
<dbReference type="OrthoDB" id="7312911at2"/>
<accession>A0A916RBB3</accession>
<dbReference type="GO" id="GO:0009288">
    <property type="term" value="C:bacterial-type flagellum"/>
    <property type="evidence" value="ECO:0007669"/>
    <property type="project" value="UniProtKB-SubCell"/>
</dbReference>
<evidence type="ECO:0000256" key="4">
    <source>
        <dbReference type="ARBA" id="ARBA00023143"/>
    </source>
</evidence>
<gene>
    <name evidence="6" type="ORF">GCM10011499_16760</name>
</gene>